<keyword evidence="3" id="KW-1185">Reference proteome</keyword>
<evidence type="ECO:0000313" key="3">
    <source>
        <dbReference type="Proteomes" id="UP001049176"/>
    </source>
</evidence>
<evidence type="ECO:0000256" key="1">
    <source>
        <dbReference type="SAM" id="MobiDB-lite"/>
    </source>
</evidence>
<proteinExistence type="predicted"/>
<evidence type="ECO:0000313" key="2">
    <source>
        <dbReference type="EMBL" id="KAG7091852.1"/>
    </source>
</evidence>
<name>A0A9P7RYP0_9AGAR</name>
<feature type="compositionally biased region" description="Basic and acidic residues" evidence="1">
    <location>
        <begin position="9"/>
        <end position="23"/>
    </location>
</feature>
<sequence>MSTNLNQKLELEQTSHPKTKETRGPTAPSGGNEAQWNIVSYKRHHRFENHRSQTVRSDSSSNVPSIYGAGTNTHGGSGGGSRGRRSRGRATGEHAGTGSVNVSTFRASSPSVSAVGSGQS</sequence>
<dbReference type="GeneID" id="66077330"/>
<accession>A0A9P7RYP0</accession>
<dbReference type="RefSeq" id="XP_043008322.1">
    <property type="nucleotide sequence ID" value="XM_043153039.1"/>
</dbReference>
<dbReference type="EMBL" id="CM032185">
    <property type="protein sequence ID" value="KAG7091852.1"/>
    <property type="molecule type" value="Genomic_DNA"/>
</dbReference>
<comment type="caution">
    <text evidence="2">The sequence shown here is derived from an EMBL/GenBank/DDBJ whole genome shotgun (WGS) entry which is preliminary data.</text>
</comment>
<feature type="compositionally biased region" description="Low complexity" evidence="1">
    <location>
        <begin position="107"/>
        <end position="120"/>
    </location>
</feature>
<feature type="compositionally biased region" description="Polar residues" evidence="1">
    <location>
        <begin position="52"/>
        <end position="72"/>
    </location>
</feature>
<dbReference type="Proteomes" id="UP001049176">
    <property type="component" value="Chromosome 5"/>
</dbReference>
<protein>
    <submittedName>
        <fullName evidence="2">Uncharacterized protein</fullName>
    </submittedName>
</protein>
<dbReference type="KEGG" id="more:E1B28_008254"/>
<feature type="region of interest" description="Disordered" evidence="1">
    <location>
        <begin position="1"/>
        <end position="120"/>
    </location>
</feature>
<reference evidence="2" key="1">
    <citation type="journal article" date="2021" name="Genome Biol. Evol.">
        <title>The assembled and annotated genome of the fairy-ring fungus Marasmius oreades.</title>
        <authorList>
            <person name="Hiltunen M."/>
            <person name="Ament-Velasquez S.L."/>
            <person name="Johannesson H."/>
        </authorList>
    </citation>
    <scope>NUCLEOTIDE SEQUENCE</scope>
    <source>
        <strain evidence="2">03SP1</strain>
    </source>
</reference>
<dbReference type="AlphaFoldDB" id="A0A9P7RYP0"/>
<organism evidence="2 3">
    <name type="scientific">Marasmius oreades</name>
    <name type="common">fairy-ring Marasmius</name>
    <dbReference type="NCBI Taxonomy" id="181124"/>
    <lineage>
        <taxon>Eukaryota</taxon>
        <taxon>Fungi</taxon>
        <taxon>Dikarya</taxon>
        <taxon>Basidiomycota</taxon>
        <taxon>Agaricomycotina</taxon>
        <taxon>Agaricomycetes</taxon>
        <taxon>Agaricomycetidae</taxon>
        <taxon>Agaricales</taxon>
        <taxon>Marasmiineae</taxon>
        <taxon>Marasmiaceae</taxon>
        <taxon>Marasmius</taxon>
    </lineage>
</organism>
<gene>
    <name evidence="2" type="ORF">E1B28_008254</name>
</gene>